<dbReference type="EMBL" id="QXWK01000002">
    <property type="protein sequence ID" value="NBH60441.1"/>
    <property type="molecule type" value="Genomic_DNA"/>
</dbReference>
<evidence type="ECO:0000313" key="2">
    <source>
        <dbReference type="EMBL" id="NBH60441.1"/>
    </source>
</evidence>
<name>A0A845QH56_9FIRM</name>
<dbReference type="SUPFAM" id="SSF51556">
    <property type="entry name" value="Metallo-dependent hydrolases"/>
    <property type="match status" value="1"/>
</dbReference>
<protein>
    <submittedName>
        <fullName evidence="2">Amidohydrolase family protein</fullName>
    </submittedName>
</protein>
<dbReference type="Proteomes" id="UP000446866">
    <property type="component" value="Unassembled WGS sequence"/>
</dbReference>
<comment type="caution">
    <text evidence="2">The sequence shown here is derived from an EMBL/GenBank/DDBJ whole genome shotgun (WGS) entry which is preliminary data.</text>
</comment>
<keyword evidence="2" id="KW-0378">Hydrolase</keyword>
<dbReference type="PANTHER" id="PTHR43135">
    <property type="entry name" value="ALPHA-D-RIBOSE 1-METHYLPHOSPHONATE 5-TRIPHOSPHATE DIPHOSPHATASE"/>
    <property type="match status" value="1"/>
</dbReference>
<evidence type="ECO:0000259" key="1">
    <source>
        <dbReference type="Pfam" id="PF01979"/>
    </source>
</evidence>
<proteinExistence type="predicted"/>
<dbReference type="InterPro" id="IPR057744">
    <property type="entry name" value="OTAase-like"/>
</dbReference>
<dbReference type="AlphaFoldDB" id="A0A845QH56"/>
<dbReference type="GO" id="GO:0016810">
    <property type="term" value="F:hydrolase activity, acting on carbon-nitrogen (but not peptide) bonds"/>
    <property type="evidence" value="ECO:0007669"/>
    <property type="project" value="InterPro"/>
</dbReference>
<dbReference type="SUPFAM" id="SSF51338">
    <property type="entry name" value="Composite domain of metallo-dependent hydrolases"/>
    <property type="match status" value="1"/>
</dbReference>
<keyword evidence="3" id="KW-1185">Reference proteome</keyword>
<gene>
    <name evidence="2" type="ORF">D0435_01965</name>
</gene>
<dbReference type="InterPro" id="IPR051781">
    <property type="entry name" value="Metallo-dep_Hydrolase"/>
</dbReference>
<dbReference type="InterPro" id="IPR032466">
    <property type="entry name" value="Metal_Hydrolase"/>
</dbReference>
<feature type="domain" description="Amidohydrolase-related" evidence="1">
    <location>
        <begin position="52"/>
        <end position="390"/>
    </location>
</feature>
<dbReference type="Pfam" id="PF01979">
    <property type="entry name" value="Amidohydro_1"/>
    <property type="match status" value="1"/>
</dbReference>
<accession>A0A845QH56</accession>
<evidence type="ECO:0000313" key="3">
    <source>
        <dbReference type="Proteomes" id="UP000446866"/>
    </source>
</evidence>
<reference evidence="2 3" key="1">
    <citation type="submission" date="2018-08" db="EMBL/GenBank/DDBJ databases">
        <title>Murine metabolic-syndrome-specific gut microbial biobank.</title>
        <authorList>
            <person name="Liu C."/>
        </authorList>
    </citation>
    <scope>NUCLEOTIDE SEQUENCE [LARGE SCALE GENOMIC DNA]</scope>
    <source>
        <strain evidence="2 3">28</strain>
    </source>
</reference>
<dbReference type="RefSeq" id="WP_160200744.1">
    <property type="nucleotide sequence ID" value="NZ_QXWK01000002.1"/>
</dbReference>
<dbReference type="InterPro" id="IPR006680">
    <property type="entry name" value="Amidohydro-rel"/>
</dbReference>
<sequence>MLLNRCRLVGALSGGVESECGAVEIENGKISAVYDRPKENYEGEVIDCGGKTLLPGLMDTHTHLIGIRYFTADMMRNPMKLFMKTAEVSKRYLDYGFTTLRDCGTPLRVANYVRDAFASGLMTGPRVISSGHIISTTEIEEADIIYDMYKWGDGPDELMKLVRKELAEHADFVKIMASGSAFHKQGIPVQPIITKREIEAIIEAADLKSAYVASHAHGDGAIRLSIESGVRTVEHASFISDETIEILMGKKNCYLVPTLSAMYQNPAQTPPEMEFLLEKLANMLKLTAGRIKSAYEAGLKLGFATDSTVGMDQYEEGIEFRFRKELCGMKDLDILLQATKYNAEILGIEKETGEIKEGLAADLILVSGKPEQDISVMYHKPEAVFLAGERVR</sequence>
<dbReference type="InterPro" id="IPR011059">
    <property type="entry name" value="Metal-dep_hydrolase_composite"/>
</dbReference>
<dbReference type="Gene3D" id="3.20.20.140">
    <property type="entry name" value="Metal-dependent hydrolases"/>
    <property type="match status" value="1"/>
</dbReference>
<dbReference type="Gene3D" id="2.30.40.10">
    <property type="entry name" value="Urease, subunit C, domain 1"/>
    <property type="match status" value="1"/>
</dbReference>
<dbReference type="CDD" id="cd01299">
    <property type="entry name" value="Met_dep_hydrolase_A"/>
    <property type="match status" value="1"/>
</dbReference>
<dbReference type="PANTHER" id="PTHR43135:SF3">
    <property type="entry name" value="ALPHA-D-RIBOSE 1-METHYLPHOSPHONATE 5-TRIPHOSPHATE DIPHOSPHATASE"/>
    <property type="match status" value="1"/>
</dbReference>
<organism evidence="2 3">
    <name type="scientific">Anaerotruncus colihominis</name>
    <dbReference type="NCBI Taxonomy" id="169435"/>
    <lineage>
        <taxon>Bacteria</taxon>
        <taxon>Bacillati</taxon>
        <taxon>Bacillota</taxon>
        <taxon>Clostridia</taxon>
        <taxon>Eubacteriales</taxon>
        <taxon>Oscillospiraceae</taxon>
        <taxon>Anaerotruncus</taxon>
    </lineage>
</organism>